<dbReference type="Pfam" id="PF00903">
    <property type="entry name" value="Glyoxalase"/>
    <property type="match status" value="1"/>
</dbReference>
<protein>
    <submittedName>
        <fullName evidence="3">VOC family protein</fullName>
    </submittedName>
</protein>
<dbReference type="EMBL" id="VUOA01000009">
    <property type="protein sequence ID" value="KAA2241097.1"/>
    <property type="molecule type" value="Genomic_DNA"/>
</dbReference>
<dbReference type="PROSITE" id="PS51819">
    <property type="entry name" value="VOC"/>
    <property type="match status" value="1"/>
</dbReference>
<feature type="domain" description="VOC" evidence="2">
    <location>
        <begin position="75"/>
        <end position="219"/>
    </location>
</feature>
<sequence>MMPAPLWLVVPTTSDLGNLRPRGPFRSRSRARGAERRFVATALQPGAYQEPRPKSAVAEPSSSAGVGLMAVTVSRVHHVGLLVTDFDRSRAFYDKLFGKEPTIATTVGNSGEFDGQVQAKGARARVAFYDVANTSVELIEFLTPKEPRDERGDNPHVPGSKHLCFLVEDCDEAYREMKAAGYDFLAPPCHFGDENRDLKGVIFAYFRDPDGNIIEILEDPKQRGLLTKAAHAVGLS</sequence>
<dbReference type="PANTHER" id="PTHR43048:SF3">
    <property type="entry name" value="METHYLMALONYL-COA EPIMERASE, MITOCHONDRIAL"/>
    <property type="match status" value="1"/>
</dbReference>
<dbReference type="GO" id="GO:0046872">
    <property type="term" value="F:metal ion binding"/>
    <property type="evidence" value="ECO:0007669"/>
    <property type="project" value="UniProtKB-KW"/>
</dbReference>
<dbReference type="OrthoDB" id="9812656at2"/>
<dbReference type="GO" id="GO:0046491">
    <property type="term" value="P:L-methylmalonyl-CoA metabolic process"/>
    <property type="evidence" value="ECO:0007669"/>
    <property type="project" value="TreeGrafter"/>
</dbReference>
<evidence type="ECO:0000259" key="2">
    <source>
        <dbReference type="PROSITE" id="PS51819"/>
    </source>
</evidence>
<reference evidence="3 4" key="2">
    <citation type="submission" date="2019-09" db="EMBL/GenBank/DDBJ databases">
        <authorList>
            <person name="Jin C."/>
        </authorList>
    </citation>
    <scope>NUCLEOTIDE SEQUENCE [LARGE SCALE GENOMIC DNA]</scope>
    <source>
        <strain evidence="3 4">BN140002</strain>
    </source>
</reference>
<dbReference type="PANTHER" id="PTHR43048">
    <property type="entry name" value="METHYLMALONYL-COA EPIMERASE"/>
    <property type="match status" value="1"/>
</dbReference>
<evidence type="ECO:0000256" key="1">
    <source>
        <dbReference type="ARBA" id="ARBA00022723"/>
    </source>
</evidence>
<dbReference type="InterPro" id="IPR051785">
    <property type="entry name" value="MMCE/EMCE_epimerase"/>
</dbReference>
<dbReference type="InterPro" id="IPR037523">
    <property type="entry name" value="VOC_core"/>
</dbReference>
<reference evidence="3 4" key="1">
    <citation type="submission" date="2019-09" db="EMBL/GenBank/DDBJ databases">
        <title>Salinarimonas rosea gen. nov., sp. nov., a new member of the a-2 subgroup of the Proteobacteria.</title>
        <authorList>
            <person name="Liu J."/>
        </authorList>
    </citation>
    <scope>NUCLEOTIDE SEQUENCE [LARGE SCALE GENOMIC DNA]</scope>
    <source>
        <strain evidence="3 4">BN140002</strain>
    </source>
</reference>
<dbReference type="AlphaFoldDB" id="A0A5B2VSC2"/>
<dbReference type="Gene3D" id="3.10.180.10">
    <property type="entry name" value="2,3-Dihydroxybiphenyl 1,2-Dioxygenase, domain 1"/>
    <property type="match status" value="1"/>
</dbReference>
<dbReference type="SUPFAM" id="SSF54593">
    <property type="entry name" value="Glyoxalase/Bleomycin resistance protein/Dihydroxybiphenyl dioxygenase"/>
    <property type="match status" value="1"/>
</dbReference>
<gene>
    <name evidence="3" type="ORF">F0L46_04675</name>
</gene>
<dbReference type="InterPro" id="IPR004360">
    <property type="entry name" value="Glyas_Fos-R_dOase_dom"/>
</dbReference>
<evidence type="ECO:0000313" key="4">
    <source>
        <dbReference type="Proteomes" id="UP000323142"/>
    </source>
</evidence>
<proteinExistence type="predicted"/>
<organism evidence="3 4">
    <name type="scientific">Salinarimonas soli</name>
    <dbReference type="NCBI Taxonomy" id="1638099"/>
    <lineage>
        <taxon>Bacteria</taxon>
        <taxon>Pseudomonadati</taxon>
        <taxon>Pseudomonadota</taxon>
        <taxon>Alphaproteobacteria</taxon>
        <taxon>Hyphomicrobiales</taxon>
        <taxon>Salinarimonadaceae</taxon>
        <taxon>Salinarimonas</taxon>
    </lineage>
</organism>
<evidence type="ECO:0000313" key="3">
    <source>
        <dbReference type="EMBL" id="KAA2241097.1"/>
    </source>
</evidence>
<keyword evidence="1" id="KW-0479">Metal-binding</keyword>
<dbReference type="Proteomes" id="UP000323142">
    <property type="component" value="Unassembled WGS sequence"/>
</dbReference>
<name>A0A5B2VSC2_9HYPH</name>
<comment type="caution">
    <text evidence="3">The sequence shown here is derived from an EMBL/GenBank/DDBJ whole genome shotgun (WGS) entry which is preliminary data.</text>
</comment>
<accession>A0A5B2VSC2</accession>
<dbReference type="GO" id="GO:0004493">
    <property type="term" value="F:methylmalonyl-CoA epimerase activity"/>
    <property type="evidence" value="ECO:0007669"/>
    <property type="project" value="TreeGrafter"/>
</dbReference>
<dbReference type="InterPro" id="IPR029068">
    <property type="entry name" value="Glyas_Bleomycin-R_OHBP_Dase"/>
</dbReference>
<keyword evidence="4" id="KW-1185">Reference proteome</keyword>